<dbReference type="GO" id="GO:0016491">
    <property type="term" value="F:oxidoreductase activity"/>
    <property type="evidence" value="ECO:0007669"/>
    <property type="project" value="UniProtKB-KW"/>
</dbReference>
<sequence>MNFDKIHVQLVKTSFEVAVLTRQSSTHKFHSSVTVKPVDYEYLESLTSALTGQNAVISTLSSNVLDKQLLLVKAAAKAHVKRFIPSEFGSNTQRENTGALPVF</sequence>
<dbReference type="PANTHER" id="PTHR47706:SF1">
    <property type="entry name" value="CIPA-LIKE, PUTATIVE (AFU_ORTHOLOGUE AFUA_1G12460)-RELATED"/>
    <property type="match status" value="1"/>
</dbReference>
<dbReference type="EMBL" id="CP017816">
    <property type="protein sequence ID" value="APA07637.1"/>
    <property type="molecule type" value="Genomic_DNA"/>
</dbReference>
<dbReference type="Gene3D" id="3.40.50.720">
    <property type="entry name" value="NAD(P)-binding Rossmann-like Domain"/>
    <property type="match status" value="1"/>
</dbReference>
<reference evidence="5" key="1">
    <citation type="journal article" date="2017" name="Genome Biol. Evol.">
        <title>The complete genome sequence of the phytopathogenic fungus Sclerotinia sclerotiorum reveals insights into the genome architecture of broad host range pathogens.</title>
        <authorList>
            <person name="Derbyshire M."/>
            <person name="Denton-Giles M."/>
            <person name="Hegedus D."/>
            <person name="Seifbarghy S."/>
            <person name="Rollins J."/>
            <person name="van Kan J."/>
            <person name="Seidl M.F."/>
            <person name="Faino L."/>
            <person name="Mbengue M."/>
            <person name="Navaud O."/>
            <person name="Raffaele S."/>
            <person name="Hammond-Kosack K."/>
            <person name="Heard S."/>
            <person name="Oliver R."/>
        </authorList>
    </citation>
    <scope>NUCLEOTIDE SEQUENCE [LARGE SCALE GENOMIC DNA]</scope>
    <source>
        <strain evidence="5">ATCC 18683 / 1980 / Ss-1</strain>
    </source>
</reference>
<evidence type="ECO:0000313" key="5">
    <source>
        <dbReference type="Proteomes" id="UP000177798"/>
    </source>
</evidence>
<evidence type="ECO:0000313" key="4">
    <source>
        <dbReference type="EMBL" id="APA07637.1"/>
    </source>
</evidence>
<dbReference type="SUPFAM" id="SSF51735">
    <property type="entry name" value="NAD(P)-binding Rossmann-fold domains"/>
    <property type="match status" value="1"/>
</dbReference>
<evidence type="ECO:0000256" key="2">
    <source>
        <dbReference type="ARBA" id="ARBA00023002"/>
    </source>
</evidence>
<gene>
    <name evidence="4" type="ORF">sscle_03g024070</name>
</gene>
<name>A0A1D9PY67_SCLS1</name>
<accession>A0A1D9PY67</accession>
<dbReference type="AlphaFoldDB" id="A0A1D9PY67"/>
<organism evidence="4 5">
    <name type="scientific">Sclerotinia sclerotiorum (strain ATCC 18683 / 1980 / Ss-1)</name>
    <name type="common">White mold</name>
    <name type="synonym">Whetzelinia sclerotiorum</name>
    <dbReference type="NCBI Taxonomy" id="665079"/>
    <lineage>
        <taxon>Eukaryota</taxon>
        <taxon>Fungi</taxon>
        <taxon>Dikarya</taxon>
        <taxon>Ascomycota</taxon>
        <taxon>Pezizomycotina</taxon>
        <taxon>Leotiomycetes</taxon>
        <taxon>Helotiales</taxon>
        <taxon>Sclerotiniaceae</taxon>
        <taxon>Sclerotinia</taxon>
    </lineage>
</organism>
<keyword evidence="1" id="KW-0521">NADP</keyword>
<dbReference type="PANTHER" id="PTHR47706">
    <property type="entry name" value="NMRA-LIKE FAMILY PROTEIN"/>
    <property type="match status" value="1"/>
</dbReference>
<dbReference type="Proteomes" id="UP000177798">
    <property type="component" value="Chromosome 3"/>
</dbReference>
<proteinExistence type="predicted"/>
<dbReference type="InterPro" id="IPR008030">
    <property type="entry name" value="NmrA-like"/>
</dbReference>
<feature type="domain" description="NmrA-like" evidence="3">
    <location>
        <begin position="10"/>
        <end position="97"/>
    </location>
</feature>
<dbReference type="InterPro" id="IPR036291">
    <property type="entry name" value="NAD(P)-bd_dom_sf"/>
</dbReference>
<evidence type="ECO:0000256" key="1">
    <source>
        <dbReference type="ARBA" id="ARBA00022857"/>
    </source>
</evidence>
<dbReference type="Pfam" id="PF05368">
    <property type="entry name" value="NmrA"/>
    <property type="match status" value="1"/>
</dbReference>
<evidence type="ECO:0000259" key="3">
    <source>
        <dbReference type="Pfam" id="PF05368"/>
    </source>
</evidence>
<dbReference type="InterPro" id="IPR051609">
    <property type="entry name" value="NmrA/Isoflavone_reductase-like"/>
</dbReference>
<keyword evidence="2" id="KW-0560">Oxidoreductase</keyword>
<dbReference type="OrthoDB" id="9984533at2759"/>
<dbReference type="VEuPathDB" id="FungiDB:sscle_03g024070"/>
<protein>
    <recommendedName>
        <fullName evidence="3">NmrA-like domain-containing protein</fullName>
    </recommendedName>
</protein>